<dbReference type="SUPFAM" id="SSF52833">
    <property type="entry name" value="Thioredoxin-like"/>
    <property type="match status" value="1"/>
</dbReference>
<dbReference type="InterPro" id="IPR036249">
    <property type="entry name" value="Thioredoxin-like_sf"/>
</dbReference>
<name>A0A0P1IB16_9RHOB</name>
<dbReference type="STRING" id="1715693.PH7735_02624"/>
<dbReference type="InterPro" id="IPR036282">
    <property type="entry name" value="Glutathione-S-Trfase_C_sf"/>
</dbReference>
<dbReference type="AlphaFoldDB" id="A0A0P1IB16"/>
<dbReference type="InterPro" id="IPR010987">
    <property type="entry name" value="Glutathione-S-Trfase_C-like"/>
</dbReference>
<dbReference type="EC" id="2.5.1.18" evidence="3"/>
<dbReference type="GeneID" id="83881635"/>
<reference evidence="4" key="1">
    <citation type="submission" date="2015-09" db="EMBL/GenBank/DDBJ databases">
        <authorList>
            <person name="Rodrigo-Torres Lidia"/>
            <person name="Arahal R.David."/>
        </authorList>
    </citation>
    <scope>NUCLEOTIDE SEQUENCE [LARGE SCALE GENOMIC DNA]</scope>
    <source>
        <strain evidence="4">CECT 7735</strain>
    </source>
</reference>
<organism evidence="3 4">
    <name type="scientific">Shimia thalassica</name>
    <dbReference type="NCBI Taxonomy" id="1715693"/>
    <lineage>
        <taxon>Bacteria</taxon>
        <taxon>Pseudomonadati</taxon>
        <taxon>Pseudomonadota</taxon>
        <taxon>Alphaproteobacteria</taxon>
        <taxon>Rhodobacterales</taxon>
        <taxon>Roseobacteraceae</taxon>
    </lineage>
</organism>
<dbReference type="PROSITE" id="PS50404">
    <property type="entry name" value="GST_NTER"/>
    <property type="match status" value="1"/>
</dbReference>
<proteinExistence type="predicted"/>
<accession>A0A0P1IB16</accession>
<dbReference type="InterPro" id="IPR004046">
    <property type="entry name" value="GST_C"/>
</dbReference>
<dbReference type="PANTHER" id="PTHR44051:SF8">
    <property type="entry name" value="GLUTATHIONE S-TRANSFERASE GSTA"/>
    <property type="match status" value="1"/>
</dbReference>
<dbReference type="CDD" id="cd03207">
    <property type="entry name" value="GST_C_8"/>
    <property type="match status" value="1"/>
</dbReference>
<sequence>MPTLFHSPHSRSSRIISQLMLMGKLDQIDVVIVEVIKGDGSGNSDRNNAHPEGKVPFLVTDEGETIRESTAIMMYLDEVFGYPFGIQPGTAGRGSFLSWMSYYGGVLEPAMVAHFAELDNPVLNSNFRTMTEVHEQIVSGLGDRPYLVGDRLTIADIIMASAFQWAPHLAPDNAAVKAWLKRVADAQDGAGLEAFEAQSFEALKLRA</sequence>
<gene>
    <name evidence="3" type="primary">gstB_4</name>
    <name evidence="3" type="ORF">PH7735_02624</name>
</gene>
<feature type="domain" description="GST C-terminal" evidence="2">
    <location>
        <begin position="65"/>
        <end position="207"/>
    </location>
</feature>
<dbReference type="Gene3D" id="3.40.30.10">
    <property type="entry name" value="Glutaredoxin"/>
    <property type="match status" value="1"/>
</dbReference>
<evidence type="ECO:0000313" key="3">
    <source>
        <dbReference type="EMBL" id="CUK02605.1"/>
    </source>
</evidence>
<protein>
    <submittedName>
        <fullName evidence="3">Glutathione S-transferase GST-6.0</fullName>
        <ecNumber evidence="3">2.5.1.18</ecNumber>
    </submittedName>
</protein>
<dbReference type="GO" id="GO:0004364">
    <property type="term" value="F:glutathione transferase activity"/>
    <property type="evidence" value="ECO:0007669"/>
    <property type="project" value="UniProtKB-EC"/>
</dbReference>
<keyword evidence="3" id="KW-0808">Transferase</keyword>
<feature type="domain" description="GST N-terminal" evidence="1">
    <location>
        <begin position="1"/>
        <end position="84"/>
    </location>
</feature>
<dbReference type="PANTHER" id="PTHR44051">
    <property type="entry name" value="GLUTATHIONE S-TRANSFERASE-RELATED"/>
    <property type="match status" value="1"/>
</dbReference>
<dbReference type="RefSeq" id="WP_058311772.1">
    <property type="nucleotide sequence ID" value="NZ_CYTW01000002.1"/>
</dbReference>
<dbReference type="InterPro" id="IPR004045">
    <property type="entry name" value="Glutathione_S-Trfase_N"/>
</dbReference>
<dbReference type="Proteomes" id="UP000051870">
    <property type="component" value="Unassembled WGS sequence"/>
</dbReference>
<dbReference type="EMBL" id="CYTW01000002">
    <property type="protein sequence ID" value="CUK02605.1"/>
    <property type="molecule type" value="Genomic_DNA"/>
</dbReference>
<dbReference type="SUPFAM" id="SSF47616">
    <property type="entry name" value="GST C-terminal domain-like"/>
    <property type="match status" value="1"/>
</dbReference>
<evidence type="ECO:0000259" key="2">
    <source>
        <dbReference type="PROSITE" id="PS50405"/>
    </source>
</evidence>
<evidence type="ECO:0000259" key="1">
    <source>
        <dbReference type="PROSITE" id="PS50404"/>
    </source>
</evidence>
<dbReference type="PROSITE" id="PS50405">
    <property type="entry name" value="GST_CTER"/>
    <property type="match status" value="1"/>
</dbReference>
<dbReference type="Gene3D" id="1.20.1050.10">
    <property type="match status" value="1"/>
</dbReference>
<keyword evidence="4" id="KW-1185">Reference proteome</keyword>
<evidence type="ECO:0000313" key="4">
    <source>
        <dbReference type="Proteomes" id="UP000051870"/>
    </source>
</evidence>
<dbReference type="Pfam" id="PF00043">
    <property type="entry name" value="GST_C"/>
    <property type="match status" value="1"/>
</dbReference>
<dbReference type="Pfam" id="PF13417">
    <property type="entry name" value="GST_N_3"/>
    <property type="match status" value="1"/>
</dbReference>